<dbReference type="EMBL" id="QUSY01000688">
    <property type="protein sequence ID" value="RHY27877.1"/>
    <property type="molecule type" value="Genomic_DNA"/>
</dbReference>
<dbReference type="AlphaFoldDB" id="A0A3R6WJH9"/>
<reference evidence="1 2" key="1">
    <citation type="submission" date="2018-08" db="EMBL/GenBank/DDBJ databases">
        <title>Aphanomyces genome sequencing and annotation.</title>
        <authorList>
            <person name="Minardi D."/>
            <person name="Oidtmann B."/>
            <person name="Van Der Giezen M."/>
            <person name="Studholme D.J."/>
        </authorList>
    </citation>
    <scope>NUCLEOTIDE SEQUENCE [LARGE SCALE GENOMIC DNA]</scope>
    <source>
        <strain evidence="1 2">NJM0002</strain>
    </source>
</reference>
<proteinExistence type="predicted"/>
<dbReference type="Proteomes" id="UP000285060">
    <property type="component" value="Unassembled WGS sequence"/>
</dbReference>
<evidence type="ECO:0000313" key="2">
    <source>
        <dbReference type="Proteomes" id="UP000285060"/>
    </source>
</evidence>
<protein>
    <submittedName>
        <fullName evidence="1">Uncharacterized protein</fullName>
    </submittedName>
</protein>
<sequence>MKRACTSMSPSPTYLTLLALPLSLLKKLPRYLRMKSLPRYCDAPSELADHLLDIERTITCQLRFASKRLLVAQLTRLHQLLLRTLIRQFRRLHLLRHTTLRNIKTMLHRLLRLTHLLAYNMTFNLVVQQHRLLFTLLVTTHQKKRQYNTLLLTTLTQSSTLLLMIL</sequence>
<accession>A0A3R6WJH9</accession>
<keyword evidence="2" id="KW-1185">Reference proteome</keyword>
<comment type="caution">
    <text evidence="1">The sequence shown here is derived from an EMBL/GenBank/DDBJ whole genome shotgun (WGS) entry which is preliminary data.</text>
</comment>
<organism evidence="1 2">
    <name type="scientific">Aphanomyces invadans</name>
    <dbReference type="NCBI Taxonomy" id="157072"/>
    <lineage>
        <taxon>Eukaryota</taxon>
        <taxon>Sar</taxon>
        <taxon>Stramenopiles</taxon>
        <taxon>Oomycota</taxon>
        <taxon>Saprolegniomycetes</taxon>
        <taxon>Saprolegniales</taxon>
        <taxon>Verrucalvaceae</taxon>
        <taxon>Aphanomyces</taxon>
    </lineage>
</organism>
<gene>
    <name evidence="1" type="ORF">DYB32_006463</name>
</gene>
<name>A0A3R6WJH9_9STRA</name>
<evidence type="ECO:0000313" key="1">
    <source>
        <dbReference type="EMBL" id="RHY27877.1"/>
    </source>
</evidence>